<feature type="transmembrane region" description="Helical" evidence="2">
    <location>
        <begin position="20"/>
        <end position="41"/>
    </location>
</feature>
<dbReference type="GO" id="GO:0005886">
    <property type="term" value="C:plasma membrane"/>
    <property type="evidence" value="ECO:0007669"/>
    <property type="project" value="TreeGrafter"/>
</dbReference>
<dbReference type="PANTHER" id="PTHR32309">
    <property type="entry name" value="TYROSINE-PROTEIN KINASE"/>
    <property type="match status" value="1"/>
</dbReference>
<keyword evidence="2" id="KW-1133">Transmembrane helix</keyword>
<protein>
    <submittedName>
        <fullName evidence="4">Polysaccharide chain length determinant protein, PEP-CTERM locus subfamily</fullName>
    </submittedName>
</protein>
<dbReference type="OrthoDB" id="9795292at2"/>
<evidence type="ECO:0000313" key="4">
    <source>
        <dbReference type="EMBL" id="SEB47662.1"/>
    </source>
</evidence>
<organism evidence="4 5">
    <name type="scientific">Terriglobus roseus</name>
    <dbReference type="NCBI Taxonomy" id="392734"/>
    <lineage>
        <taxon>Bacteria</taxon>
        <taxon>Pseudomonadati</taxon>
        <taxon>Acidobacteriota</taxon>
        <taxon>Terriglobia</taxon>
        <taxon>Terriglobales</taxon>
        <taxon>Acidobacteriaceae</taxon>
        <taxon>Terriglobus</taxon>
    </lineage>
</organism>
<evidence type="ECO:0000256" key="1">
    <source>
        <dbReference type="SAM" id="Coils"/>
    </source>
</evidence>
<evidence type="ECO:0000313" key="5">
    <source>
        <dbReference type="Proteomes" id="UP000182409"/>
    </source>
</evidence>
<dbReference type="InterPro" id="IPR050445">
    <property type="entry name" value="Bact_polysacc_biosynth/exp"/>
</dbReference>
<feature type="coiled-coil region" evidence="1">
    <location>
        <begin position="178"/>
        <end position="241"/>
    </location>
</feature>
<evidence type="ECO:0000256" key="2">
    <source>
        <dbReference type="SAM" id="Phobius"/>
    </source>
</evidence>
<dbReference type="InterPro" id="IPR032807">
    <property type="entry name" value="GNVR"/>
</dbReference>
<name>A0A1H4JPY3_9BACT</name>
<dbReference type="AlphaFoldDB" id="A0A1H4JPY3"/>
<feature type="domain" description="Tyrosine-protein kinase G-rich" evidence="3">
    <location>
        <begin position="370"/>
        <end position="442"/>
    </location>
</feature>
<keyword evidence="1" id="KW-0175">Coiled coil</keyword>
<dbReference type="PANTHER" id="PTHR32309:SF13">
    <property type="entry name" value="FERRIC ENTEROBACTIN TRANSPORT PROTEIN FEPE"/>
    <property type="match status" value="1"/>
</dbReference>
<keyword evidence="2" id="KW-0812">Transmembrane</keyword>
<dbReference type="RefSeq" id="WP_074652379.1">
    <property type="nucleotide sequence ID" value="NZ_FNSD01000001.1"/>
</dbReference>
<accession>A0A1H4JPY3</accession>
<dbReference type="EMBL" id="FNSD01000001">
    <property type="protein sequence ID" value="SEB47662.1"/>
    <property type="molecule type" value="Genomic_DNA"/>
</dbReference>
<dbReference type="GO" id="GO:0004713">
    <property type="term" value="F:protein tyrosine kinase activity"/>
    <property type="evidence" value="ECO:0007669"/>
    <property type="project" value="TreeGrafter"/>
</dbReference>
<dbReference type="Proteomes" id="UP000182409">
    <property type="component" value="Unassembled WGS sequence"/>
</dbReference>
<evidence type="ECO:0000259" key="3">
    <source>
        <dbReference type="Pfam" id="PF13807"/>
    </source>
</evidence>
<keyword evidence="2" id="KW-0472">Membrane</keyword>
<feature type="transmembrane region" description="Helical" evidence="2">
    <location>
        <begin position="427"/>
        <end position="446"/>
    </location>
</feature>
<gene>
    <name evidence="4" type="ORF">SAMN05443244_0715</name>
</gene>
<reference evidence="4 5" key="1">
    <citation type="submission" date="2016-10" db="EMBL/GenBank/DDBJ databases">
        <authorList>
            <person name="de Groot N.N."/>
        </authorList>
    </citation>
    <scope>NUCLEOTIDE SEQUENCE [LARGE SCALE GENOMIC DNA]</scope>
    <source>
        <strain evidence="4 5">AB35.6</strain>
    </source>
</reference>
<sequence length="503" mass="55871">MLGHRPLKLEDYVAILKRRALFIAAPAVLLPILALLFSATIPPQFVSQTLVLIEQQKVPDEYVKPVVSSDLDQRLASMKEQILSRSRIEPIIQRFNLYPGASADDRLDRVRKNIDIKPIKSEIAGAGALPGFFISYRSSDPHTAQQVCGEITSLFVNENLRAREQSAQGTTSFIESQLASAKSNLDQQDAKLAEFQRKYIGRLPGEESTNLNMLNSVNSQLEAATQALSQLQQQKAYQESMLTQMTHEASLTAPVASKAAPDERQTQLDALQAQANELSTRYTPDYPDLISLRRKIADLRREISRSPSAAAAAAARTSDSAGVQQIRAQIQATNQGIAAKQSEQMQLQSAINGYQGRLQASPQVEEQYKALTRDYQTAQKFYDELLAKMNQSQMATDLEHRQQGEQFRVMDEPNLPNSPEYPKRSRFLLGGLAAGLLLGLGVSAFLEYRNTAIQNEDDVFAFTKLPTLAVIARAANASDEEEVKIPAWKFWLNQNAPLPEKRG</sequence>
<dbReference type="Pfam" id="PF13807">
    <property type="entry name" value="GNVR"/>
    <property type="match status" value="1"/>
</dbReference>
<proteinExistence type="predicted"/>